<accession>A0ABQ2ERQ0</accession>
<sequence>MFNRNDQATQTRRLQGPQTVLRPDCFLINLRRVVPDHSGGKLAGQAQNGVLVQGQNSRGQKPLSAPWPRLPAKAIFRASRSSKTSSHAGAGGALLTEESAYWSGKDAVTGTTVL</sequence>
<gene>
    <name evidence="1" type="ORF">GCM10008955_15930</name>
</gene>
<proteinExistence type="predicted"/>
<comment type="caution">
    <text evidence="1">The sequence shown here is derived from an EMBL/GenBank/DDBJ whole genome shotgun (WGS) entry which is preliminary data.</text>
</comment>
<evidence type="ECO:0000313" key="2">
    <source>
        <dbReference type="Proteomes" id="UP000647587"/>
    </source>
</evidence>
<name>A0ABQ2ERQ0_9DEIO</name>
<reference evidence="2" key="1">
    <citation type="journal article" date="2019" name="Int. J. Syst. Evol. Microbiol.">
        <title>The Global Catalogue of Microorganisms (GCM) 10K type strain sequencing project: providing services to taxonomists for standard genome sequencing and annotation.</title>
        <authorList>
            <consortium name="The Broad Institute Genomics Platform"/>
            <consortium name="The Broad Institute Genome Sequencing Center for Infectious Disease"/>
            <person name="Wu L."/>
            <person name="Ma J."/>
        </authorList>
    </citation>
    <scope>NUCLEOTIDE SEQUENCE [LARGE SCALE GENOMIC DNA]</scope>
    <source>
        <strain evidence="2">JCM 30331</strain>
    </source>
</reference>
<evidence type="ECO:0000313" key="1">
    <source>
        <dbReference type="EMBL" id="GGK23213.1"/>
    </source>
</evidence>
<dbReference type="Proteomes" id="UP000647587">
    <property type="component" value="Unassembled WGS sequence"/>
</dbReference>
<keyword evidence="2" id="KW-1185">Reference proteome</keyword>
<dbReference type="EMBL" id="BMPP01000005">
    <property type="protein sequence ID" value="GGK23213.1"/>
    <property type="molecule type" value="Genomic_DNA"/>
</dbReference>
<protein>
    <submittedName>
        <fullName evidence="1">Uncharacterized protein</fullName>
    </submittedName>
</protein>
<organism evidence="1 2">
    <name type="scientific">Deinococcus malanensis</name>
    <dbReference type="NCBI Taxonomy" id="1706855"/>
    <lineage>
        <taxon>Bacteria</taxon>
        <taxon>Thermotogati</taxon>
        <taxon>Deinococcota</taxon>
        <taxon>Deinococci</taxon>
        <taxon>Deinococcales</taxon>
        <taxon>Deinococcaceae</taxon>
        <taxon>Deinococcus</taxon>
    </lineage>
</organism>